<reference evidence="11" key="1">
    <citation type="submission" date="2016-10" db="EMBL/GenBank/DDBJ databases">
        <authorList>
            <person name="Varghese N."/>
            <person name="Submissions S."/>
        </authorList>
    </citation>
    <scope>NUCLEOTIDE SEQUENCE [LARGE SCALE GENOMIC DNA]</scope>
    <source>
        <strain evidence="11">DSM 5463</strain>
    </source>
</reference>
<dbReference type="RefSeq" id="WP_103896252.1">
    <property type="nucleotide sequence ID" value="NZ_FNUK01000015.1"/>
</dbReference>
<dbReference type="GO" id="GO:0006094">
    <property type="term" value="P:gluconeogenesis"/>
    <property type="evidence" value="ECO:0007669"/>
    <property type="project" value="InterPro"/>
</dbReference>
<evidence type="ECO:0000256" key="5">
    <source>
        <dbReference type="ARBA" id="ARBA00023211"/>
    </source>
</evidence>
<organism evidence="10 11">
    <name type="scientific">Caloramator fervidus</name>
    <dbReference type="NCBI Taxonomy" id="29344"/>
    <lineage>
        <taxon>Bacteria</taxon>
        <taxon>Bacillati</taxon>
        <taxon>Bacillota</taxon>
        <taxon>Clostridia</taxon>
        <taxon>Eubacteriales</taxon>
        <taxon>Clostridiaceae</taxon>
        <taxon>Caloramator</taxon>
    </lineage>
</organism>
<name>A0A1H5VTB2_9CLOT</name>
<protein>
    <recommendedName>
        <fullName evidence="8">Fructose-1,6-bisphosphatase</fullName>
    </recommendedName>
</protein>
<dbReference type="OrthoDB" id="9779353at2"/>
<dbReference type="GO" id="GO:0046872">
    <property type="term" value="F:metal ion binding"/>
    <property type="evidence" value="ECO:0007669"/>
    <property type="project" value="UniProtKB-KW"/>
</dbReference>
<evidence type="ECO:0000313" key="10">
    <source>
        <dbReference type="EMBL" id="SEF90555.1"/>
    </source>
</evidence>
<dbReference type="GO" id="GO:0005829">
    <property type="term" value="C:cytosol"/>
    <property type="evidence" value="ECO:0007669"/>
    <property type="project" value="TreeGrafter"/>
</dbReference>
<dbReference type="Proteomes" id="UP000242850">
    <property type="component" value="Unassembled WGS sequence"/>
</dbReference>
<proteinExistence type="inferred from homology"/>
<dbReference type="Pfam" id="PF03320">
    <property type="entry name" value="FBPase_glpX"/>
    <property type="match status" value="1"/>
</dbReference>
<comment type="similarity">
    <text evidence="2 8">Belongs to the FBPase class 2 family.</text>
</comment>
<comment type="cofactor">
    <cofactor evidence="9">
        <name>Mn(2+)</name>
        <dbReference type="ChEBI" id="CHEBI:29035"/>
    </cofactor>
</comment>
<keyword evidence="4" id="KW-0378">Hydrolase</keyword>
<evidence type="ECO:0000256" key="6">
    <source>
        <dbReference type="ARBA" id="ARBA00023277"/>
    </source>
</evidence>
<dbReference type="SUPFAM" id="SSF56655">
    <property type="entry name" value="Carbohydrate phosphatase"/>
    <property type="match status" value="1"/>
</dbReference>
<evidence type="ECO:0000256" key="3">
    <source>
        <dbReference type="ARBA" id="ARBA00022723"/>
    </source>
</evidence>
<evidence type="ECO:0000256" key="1">
    <source>
        <dbReference type="ARBA" id="ARBA00001273"/>
    </source>
</evidence>
<dbReference type="PANTHER" id="PTHR30447:SF0">
    <property type="entry name" value="FRUCTOSE-1,6-BISPHOSPHATASE 1 CLASS 2-RELATED"/>
    <property type="match status" value="1"/>
</dbReference>
<dbReference type="EMBL" id="FNUK01000015">
    <property type="protein sequence ID" value="SEF90555.1"/>
    <property type="molecule type" value="Genomic_DNA"/>
</dbReference>
<feature type="binding site" evidence="9">
    <location>
        <position position="91"/>
    </location>
    <ligand>
        <name>Mn(2+)</name>
        <dbReference type="ChEBI" id="CHEBI:29035"/>
        <label>2</label>
    </ligand>
</feature>
<evidence type="ECO:0000313" key="11">
    <source>
        <dbReference type="Proteomes" id="UP000242850"/>
    </source>
</evidence>
<feature type="binding site" evidence="9">
    <location>
        <position position="58"/>
    </location>
    <ligand>
        <name>Mn(2+)</name>
        <dbReference type="ChEBI" id="CHEBI:29035"/>
        <label>1</label>
    </ligand>
</feature>
<evidence type="ECO:0000256" key="7">
    <source>
        <dbReference type="ARBA" id="ARBA00024331"/>
    </source>
</evidence>
<dbReference type="PIRSF" id="PIRSF004532">
    <property type="entry name" value="GlpX"/>
    <property type="match status" value="1"/>
</dbReference>
<dbReference type="GO" id="GO:0006071">
    <property type="term" value="P:glycerol metabolic process"/>
    <property type="evidence" value="ECO:0007669"/>
    <property type="project" value="InterPro"/>
</dbReference>
<feature type="binding site" evidence="9">
    <location>
        <position position="88"/>
    </location>
    <ligand>
        <name>Mn(2+)</name>
        <dbReference type="ChEBI" id="CHEBI:29035"/>
        <label>2</label>
    </ligand>
</feature>
<accession>A0A1H5VTB2</accession>
<dbReference type="InterPro" id="IPR004464">
    <property type="entry name" value="FBPase_class-2/SBPase"/>
</dbReference>
<comment type="pathway">
    <text evidence="7">Carbohydrate biosynthesis.</text>
</comment>
<dbReference type="PANTHER" id="PTHR30447">
    <property type="entry name" value="FRUCTOSE-1,6-BISPHOSPHATASE CLASS 2"/>
    <property type="match status" value="1"/>
</dbReference>
<keyword evidence="5 9" id="KW-0464">Manganese</keyword>
<dbReference type="GO" id="GO:0030388">
    <property type="term" value="P:fructose 1,6-bisphosphate metabolic process"/>
    <property type="evidence" value="ECO:0007669"/>
    <property type="project" value="TreeGrafter"/>
</dbReference>
<evidence type="ECO:0000256" key="4">
    <source>
        <dbReference type="ARBA" id="ARBA00022801"/>
    </source>
</evidence>
<dbReference type="Gene3D" id="3.40.190.90">
    <property type="match status" value="1"/>
</dbReference>
<sequence>MEKFDIAMGIVRVTEAAALACSKLLGKGSIEQVDIAAVNGVRHAFELLPIKGRVIIGEGEINKSPILYIGEKVGQWKDGQVEYDIAIDPIDGNILVAKGRPNAISAVAISQKGNIFRAPQIYMKKIAVGPKAKGAIDLNGDLETNLKNVAEALNKDLKELTVMIQDRPRHEEFIKKLREIGVRVKIFGEGDIAAALATAFEDTGVDVLYGIGGAPEGVLAAAALKCLGGEIQAKLLPQNEKQILMCKRAGIDDVDCVLTTDDLIKGDDVYFAATAVTDSDLLKGVTYKGDTAYTHSVVMRLKTKVIRFVDAVHKLEKSLINYKEEF</sequence>
<dbReference type="CDD" id="cd01516">
    <property type="entry name" value="FBPase_glpX"/>
    <property type="match status" value="1"/>
</dbReference>
<feature type="binding site" evidence="9">
    <location>
        <position position="34"/>
    </location>
    <ligand>
        <name>Mn(2+)</name>
        <dbReference type="ChEBI" id="CHEBI:29035"/>
        <label>1</label>
    </ligand>
</feature>
<feature type="binding site" evidence="9">
    <location>
        <position position="216"/>
    </location>
    <ligand>
        <name>Mn(2+)</name>
        <dbReference type="ChEBI" id="CHEBI:29035"/>
        <label>2</label>
    </ligand>
</feature>
<comment type="catalytic activity">
    <reaction evidence="1">
        <text>beta-D-fructose 1,6-bisphosphate + H2O = beta-D-fructose 6-phosphate + phosphate</text>
        <dbReference type="Rhea" id="RHEA:11064"/>
        <dbReference type="ChEBI" id="CHEBI:15377"/>
        <dbReference type="ChEBI" id="CHEBI:32966"/>
        <dbReference type="ChEBI" id="CHEBI:43474"/>
        <dbReference type="ChEBI" id="CHEBI:57634"/>
        <dbReference type="EC" id="3.1.3.11"/>
    </reaction>
</comment>
<keyword evidence="6 8" id="KW-0119">Carbohydrate metabolism</keyword>
<keyword evidence="11" id="KW-1185">Reference proteome</keyword>
<dbReference type="GO" id="GO:0042132">
    <property type="term" value="F:fructose 1,6-bisphosphate 1-phosphatase activity"/>
    <property type="evidence" value="ECO:0007669"/>
    <property type="project" value="UniProtKB-EC"/>
</dbReference>
<dbReference type="AlphaFoldDB" id="A0A1H5VTB2"/>
<keyword evidence="3 9" id="KW-0479">Metal-binding</keyword>
<evidence type="ECO:0000256" key="9">
    <source>
        <dbReference type="PIRSR" id="PIRSR004532-1"/>
    </source>
</evidence>
<dbReference type="FunFam" id="3.40.190.90:FF:000001">
    <property type="entry name" value="Fructose-1,6-bisphosphatase"/>
    <property type="match status" value="1"/>
</dbReference>
<dbReference type="NCBIfam" id="TIGR00330">
    <property type="entry name" value="glpX"/>
    <property type="match status" value="1"/>
</dbReference>
<evidence type="ECO:0000256" key="8">
    <source>
        <dbReference type="PIRNR" id="PIRNR004532"/>
    </source>
</evidence>
<evidence type="ECO:0000256" key="2">
    <source>
        <dbReference type="ARBA" id="ARBA00008989"/>
    </source>
</evidence>
<gene>
    <name evidence="10" type="ORF">SAMN05660865_01304</name>
</gene>
<dbReference type="Gene3D" id="3.30.540.10">
    <property type="entry name" value="Fructose-1,6-Bisphosphatase, subunit A, domain 1"/>
    <property type="match status" value="1"/>
</dbReference>